<keyword evidence="3" id="KW-1185">Reference proteome</keyword>
<comment type="caution">
    <text evidence="2">The sequence shown here is derived from an EMBL/GenBank/DDBJ whole genome shotgun (WGS) entry which is preliminary data.</text>
</comment>
<gene>
    <name evidence="2" type="ORF">G3R48_11120</name>
</gene>
<dbReference type="EMBL" id="JAAIKR010000010">
    <property type="protein sequence ID" value="MBR9728526.1"/>
    <property type="molecule type" value="Genomic_DNA"/>
</dbReference>
<evidence type="ECO:0000313" key="2">
    <source>
        <dbReference type="EMBL" id="MBR9728526.1"/>
    </source>
</evidence>
<dbReference type="InterPro" id="IPR051531">
    <property type="entry name" value="N-acetyltransferase"/>
</dbReference>
<evidence type="ECO:0000313" key="3">
    <source>
        <dbReference type="Proteomes" id="UP000811844"/>
    </source>
</evidence>
<dbReference type="SUPFAM" id="SSF55729">
    <property type="entry name" value="Acyl-CoA N-acyltransferases (Nat)"/>
    <property type="match status" value="1"/>
</dbReference>
<organism evidence="2 3">
    <name type="scientific">Shewanella intestini</name>
    <dbReference type="NCBI Taxonomy" id="2017544"/>
    <lineage>
        <taxon>Bacteria</taxon>
        <taxon>Pseudomonadati</taxon>
        <taxon>Pseudomonadota</taxon>
        <taxon>Gammaproteobacteria</taxon>
        <taxon>Alteromonadales</taxon>
        <taxon>Shewanellaceae</taxon>
        <taxon>Shewanella</taxon>
    </lineage>
</organism>
<sequence>MNVNFTSETLSMHLISQGEFELFSMLYSNPKTMRKICQPFSKQQINAAFNLALNKTVDQATPYWMWVIKHNGDAIGLQSLGMRKPHAQFADIGLMLLQHANGKSHAINATVALMSVGFKLLGFSRIYADFDSTNLATKRITKRLNFIIESNETQDKHAPKVQKTTTCYVEAENWQFPLPKTNNNC</sequence>
<dbReference type="PANTHER" id="PTHR43792">
    <property type="entry name" value="GNAT FAMILY, PUTATIVE (AFU_ORTHOLOGUE AFUA_3G00765)-RELATED-RELATED"/>
    <property type="match status" value="1"/>
</dbReference>
<dbReference type="Gene3D" id="3.40.630.30">
    <property type="match status" value="1"/>
</dbReference>
<feature type="domain" description="N-acetyltransferase" evidence="1">
    <location>
        <begin position="21"/>
        <end position="146"/>
    </location>
</feature>
<reference evidence="2 3" key="1">
    <citation type="submission" date="2020-02" db="EMBL/GenBank/DDBJ databases">
        <title>Shewanella WXL01 sp. nov., a marine bacterium isolated from green algae in Luhuitou Fringing Reef (Northern South China Sea).</title>
        <authorList>
            <person name="Wang X."/>
        </authorList>
    </citation>
    <scope>NUCLEOTIDE SEQUENCE [LARGE SCALE GENOMIC DNA]</scope>
    <source>
        <strain evidence="2 3">MCCC 1A01895</strain>
    </source>
</reference>
<dbReference type="PANTHER" id="PTHR43792:SF1">
    <property type="entry name" value="N-ACETYLTRANSFERASE DOMAIN-CONTAINING PROTEIN"/>
    <property type="match status" value="1"/>
</dbReference>
<dbReference type="Proteomes" id="UP000811844">
    <property type="component" value="Unassembled WGS sequence"/>
</dbReference>
<dbReference type="Pfam" id="PF13302">
    <property type="entry name" value="Acetyltransf_3"/>
    <property type="match status" value="1"/>
</dbReference>
<protein>
    <submittedName>
        <fullName evidence="2">GNAT family N-acetyltransferase</fullName>
    </submittedName>
</protein>
<proteinExistence type="predicted"/>
<dbReference type="RefSeq" id="WP_153664091.1">
    <property type="nucleotide sequence ID" value="NZ_JAAIKR010000010.1"/>
</dbReference>
<accession>A0ABS5I3P3</accession>
<name>A0ABS5I3P3_9GAMM</name>
<evidence type="ECO:0000259" key="1">
    <source>
        <dbReference type="Pfam" id="PF13302"/>
    </source>
</evidence>
<dbReference type="InterPro" id="IPR016181">
    <property type="entry name" value="Acyl_CoA_acyltransferase"/>
</dbReference>
<dbReference type="InterPro" id="IPR000182">
    <property type="entry name" value="GNAT_dom"/>
</dbReference>